<dbReference type="Pfam" id="PF17767">
    <property type="entry name" value="NAPRTase_N"/>
    <property type="match status" value="1"/>
</dbReference>
<evidence type="ECO:0000256" key="9">
    <source>
        <dbReference type="RuleBase" id="RU365100"/>
    </source>
</evidence>
<keyword evidence="12" id="KW-1185">Reference proteome</keyword>
<comment type="PTM">
    <text evidence="9">Transiently phosphorylated on a His residue during the reaction cycle. Phosphorylation strongly increases the affinity for substrates and increases the rate of nicotinate D-ribonucleotide production. Dephosphorylation regenerates the low-affinity form of the enzyme, leading to product release.</text>
</comment>
<keyword evidence="6 9" id="KW-0662">Pyridine nucleotide biosynthesis</keyword>
<comment type="function">
    <text evidence="9">Catalyzes the first step in the biosynthesis of NAD from nicotinic acid, the ATP-dependent synthesis of beta-nicotinate D-ribonucleotide from nicotinate and 5-phospho-D-ribose 1-phosphate.</text>
</comment>
<evidence type="ECO:0000256" key="7">
    <source>
        <dbReference type="ARBA" id="ARBA00022679"/>
    </source>
</evidence>
<sequence length="456" mass="48138">MSTRTNAAGGPGLLTDRYELTMLASFIADGSVGRQAVFEAFARRLPVGRRYGVVAGLGRLVPLLHDFRFDADEVAWLLDERVIDAATADYLRAFRFNGTIEAIPEGELYFPGTPVVTVAGTLGECIVLETLVLSVLNHDSAIASAAARMVTAAGGRPEDGGRALIEMGSRRTHEEAAVATARAAYIAGFASTSNLAAGYRHGIPTVGTAAHAFTLAHDSELDAFRSQVRAHGPGTSLLVDTYDIPTGIRNAVTAAREAGATGPGAIRIDSGDLAEEAWRARALLDELGAADTRITVTSDLDEYVITALQDAPIDGYGAGTRVATGSGHPTAGMVYKLVAIEQPDGTMRPVAKKARDKASVGGRKTVWRVFDDDGAIVQELHVPGSTEVPERLRGTRHESPQVTVVREGVVQHVPTIEESRRTCAAALAALSPHERDVTDGEPVVVPTVLLPAPQEA</sequence>
<keyword evidence="7 9" id="KW-0808">Transferase</keyword>
<dbReference type="Gene3D" id="3.20.140.10">
    <property type="entry name" value="nicotinate phosphoribosyltransferase"/>
    <property type="match status" value="1"/>
</dbReference>
<organism evidence="11 12">
    <name type="scientific">Nocardioides phosphati</name>
    <dbReference type="NCBI Taxonomy" id="1867775"/>
    <lineage>
        <taxon>Bacteria</taxon>
        <taxon>Bacillati</taxon>
        <taxon>Actinomycetota</taxon>
        <taxon>Actinomycetes</taxon>
        <taxon>Propionibacteriales</taxon>
        <taxon>Nocardioidaceae</taxon>
        <taxon>Nocardioides</taxon>
    </lineage>
</organism>
<comment type="pathway">
    <text evidence="1 9">Cofactor biosynthesis; NAD(+) biosynthesis; nicotinate D-ribonucleotide from nicotinate: step 1/1.</text>
</comment>
<dbReference type="InterPro" id="IPR006405">
    <property type="entry name" value="Nic_PRibTrfase_pncB"/>
</dbReference>
<evidence type="ECO:0000259" key="10">
    <source>
        <dbReference type="Pfam" id="PF17767"/>
    </source>
</evidence>
<dbReference type="InterPro" id="IPR013785">
    <property type="entry name" value="Aldolase_TIM"/>
</dbReference>
<dbReference type="NCBIfam" id="TIGR01513">
    <property type="entry name" value="NAPRTase_put"/>
    <property type="match status" value="1"/>
</dbReference>
<reference evidence="12" key="1">
    <citation type="journal article" date="2019" name="Int. J. Syst. Evol. Microbiol.">
        <title>The Global Catalogue of Microorganisms (GCM) 10K type strain sequencing project: providing services to taxonomists for standard genome sequencing and annotation.</title>
        <authorList>
            <consortium name="The Broad Institute Genomics Platform"/>
            <consortium name="The Broad Institute Genome Sequencing Center for Infectious Disease"/>
            <person name="Wu L."/>
            <person name="Ma J."/>
        </authorList>
    </citation>
    <scope>NUCLEOTIDE SEQUENCE [LARGE SCALE GENOMIC DNA]</scope>
    <source>
        <strain evidence="12">CGMCC 4.7371</strain>
    </source>
</reference>
<evidence type="ECO:0000256" key="5">
    <source>
        <dbReference type="ARBA" id="ARBA00022598"/>
    </source>
</evidence>
<proteinExistence type="inferred from homology"/>
<comment type="caution">
    <text evidence="11">The sequence shown here is derived from an EMBL/GenBank/DDBJ whole genome shotgun (WGS) entry which is preliminary data.</text>
</comment>
<comment type="similarity">
    <text evidence="2 9">Belongs to the NAPRTase family.</text>
</comment>
<dbReference type="GO" id="GO:0016757">
    <property type="term" value="F:glycosyltransferase activity"/>
    <property type="evidence" value="ECO:0007669"/>
    <property type="project" value="UniProtKB-KW"/>
</dbReference>
<dbReference type="SUPFAM" id="SSF51690">
    <property type="entry name" value="Nicotinate/Quinolinate PRTase C-terminal domain-like"/>
    <property type="match status" value="1"/>
</dbReference>
<keyword evidence="4" id="KW-0597">Phosphoprotein</keyword>
<dbReference type="InterPro" id="IPR036068">
    <property type="entry name" value="Nicotinate_pribotase-like_C"/>
</dbReference>
<dbReference type="PIRSF" id="PIRSF000484">
    <property type="entry name" value="NAPRT"/>
    <property type="match status" value="1"/>
</dbReference>
<dbReference type="InterPro" id="IPR040727">
    <property type="entry name" value="NAPRTase_N"/>
</dbReference>
<evidence type="ECO:0000256" key="3">
    <source>
        <dbReference type="ARBA" id="ARBA00013236"/>
    </source>
</evidence>
<dbReference type="PANTHER" id="PTHR11098">
    <property type="entry name" value="NICOTINATE PHOSPHORIBOSYLTRANSFERASE"/>
    <property type="match status" value="1"/>
</dbReference>
<keyword evidence="5 9" id="KW-0436">Ligase</keyword>
<keyword evidence="11" id="KW-0328">Glycosyltransferase</keyword>
<dbReference type="EMBL" id="BMNI01000003">
    <property type="protein sequence ID" value="GGO88761.1"/>
    <property type="molecule type" value="Genomic_DNA"/>
</dbReference>
<dbReference type="PANTHER" id="PTHR11098:SF8">
    <property type="entry name" value="NICOTINATE PHOSPHORIBOSYLTRANSFERASE PNCB1"/>
    <property type="match status" value="1"/>
</dbReference>
<dbReference type="CDD" id="cd01570">
    <property type="entry name" value="NAPRTase_A"/>
    <property type="match status" value="1"/>
</dbReference>
<evidence type="ECO:0000313" key="11">
    <source>
        <dbReference type="EMBL" id="GGO88761.1"/>
    </source>
</evidence>
<gene>
    <name evidence="11" type="ORF">GCM10011584_16540</name>
</gene>
<comment type="catalytic activity">
    <reaction evidence="8 9">
        <text>5-phospho-alpha-D-ribose 1-diphosphate + nicotinate + ATP + H2O = nicotinate beta-D-ribonucleotide + ADP + phosphate + diphosphate</text>
        <dbReference type="Rhea" id="RHEA:36163"/>
        <dbReference type="ChEBI" id="CHEBI:15377"/>
        <dbReference type="ChEBI" id="CHEBI:30616"/>
        <dbReference type="ChEBI" id="CHEBI:32544"/>
        <dbReference type="ChEBI" id="CHEBI:33019"/>
        <dbReference type="ChEBI" id="CHEBI:43474"/>
        <dbReference type="ChEBI" id="CHEBI:57502"/>
        <dbReference type="ChEBI" id="CHEBI:58017"/>
        <dbReference type="ChEBI" id="CHEBI:456216"/>
        <dbReference type="EC" id="6.3.4.21"/>
    </reaction>
</comment>
<dbReference type="RefSeq" id="WP_188783529.1">
    <property type="nucleotide sequence ID" value="NZ_BMNI01000003.1"/>
</dbReference>
<dbReference type="NCBIfam" id="NF006698">
    <property type="entry name" value="PRK09243.1-5"/>
    <property type="match status" value="1"/>
</dbReference>
<accession>A0ABQ2N8T6</accession>
<dbReference type="NCBIfam" id="NF009131">
    <property type="entry name" value="PRK12484.1"/>
    <property type="match status" value="1"/>
</dbReference>
<evidence type="ECO:0000256" key="4">
    <source>
        <dbReference type="ARBA" id="ARBA00022553"/>
    </source>
</evidence>
<dbReference type="EC" id="6.3.4.21" evidence="3 9"/>
<evidence type="ECO:0000256" key="1">
    <source>
        <dbReference type="ARBA" id="ARBA00004952"/>
    </source>
</evidence>
<dbReference type="InterPro" id="IPR007229">
    <property type="entry name" value="Nic_PRibTrfase-Fam"/>
</dbReference>
<protein>
    <recommendedName>
        <fullName evidence="3 9">Nicotinate phosphoribosyltransferase</fullName>
        <ecNumber evidence="3 9">6.3.4.21</ecNumber>
    </recommendedName>
</protein>
<feature type="domain" description="Nicotinate phosphoribosyltransferase N-terminal" evidence="10">
    <location>
        <begin position="13"/>
        <end position="137"/>
    </location>
</feature>
<evidence type="ECO:0000256" key="2">
    <source>
        <dbReference type="ARBA" id="ARBA00010897"/>
    </source>
</evidence>
<evidence type="ECO:0000256" key="6">
    <source>
        <dbReference type="ARBA" id="ARBA00022642"/>
    </source>
</evidence>
<dbReference type="Gene3D" id="3.20.20.70">
    <property type="entry name" value="Aldolase class I"/>
    <property type="match status" value="1"/>
</dbReference>
<evidence type="ECO:0000313" key="12">
    <source>
        <dbReference type="Proteomes" id="UP000655410"/>
    </source>
</evidence>
<dbReference type="Proteomes" id="UP000655410">
    <property type="component" value="Unassembled WGS sequence"/>
</dbReference>
<name>A0ABQ2N8T6_9ACTN</name>
<evidence type="ECO:0000256" key="8">
    <source>
        <dbReference type="ARBA" id="ARBA00048668"/>
    </source>
</evidence>
<dbReference type="SUPFAM" id="SSF54675">
    <property type="entry name" value="Nicotinate/Quinolinate PRTase N-terminal domain-like"/>
    <property type="match status" value="1"/>
</dbReference>